<organism evidence="1 2">
    <name type="scientific">Sphingobacterium spiritivorum ATCC 33300</name>
    <dbReference type="NCBI Taxonomy" id="525372"/>
    <lineage>
        <taxon>Bacteria</taxon>
        <taxon>Pseudomonadati</taxon>
        <taxon>Bacteroidota</taxon>
        <taxon>Sphingobacteriia</taxon>
        <taxon>Sphingobacteriales</taxon>
        <taxon>Sphingobacteriaceae</taxon>
        <taxon>Sphingobacterium</taxon>
    </lineage>
</organism>
<sequence>MLVKYDVKVQRRIHFIPTRKYRIENNLIYKILKIRILTK</sequence>
<dbReference type="Proteomes" id="UP000006241">
    <property type="component" value="Unassembled WGS sequence"/>
</dbReference>
<comment type="caution">
    <text evidence="1">The sequence shown here is derived from an EMBL/GenBank/DDBJ whole genome shotgun (WGS) entry which is preliminary data.</text>
</comment>
<dbReference type="EMBL" id="ACHB01000096">
    <property type="protein sequence ID" value="EEI90027.1"/>
    <property type="molecule type" value="Genomic_DNA"/>
</dbReference>
<evidence type="ECO:0000313" key="1">
    <source>
        <dbReference type="EMBL" id="EEI90027.1"/>
    </source>
</evidence>
<proteinExistence type="predicted"/>
<dbReference type="AlphaFoldDB" id="C2G4A9"/>
<gene>
    <name evidence="1" type="ORF">HMPREF0765_4395</name>
</gene>
<reference evidence="1 2" key="1">
    <citation type="submission" date="2009-01" db="EMBL/GenBank/DDBJ databases">
        <authorList>
            <person name="Qin X."/>
            <person name="Bachman B."/>
            <person name="Battles P."/>
            <person name="Bell A."/>
            <person name="Bess C."/>
            <person name="Bickham C."/>
            <person name="Chaboub L."/>
            <person name="Chen D."/>
            <person name="Coyle M."/>
            <person name="Deiros D.R."/>
            <person name="Dinh H."/>
            <person name="Forbes L."/>
            <person name="Fowler G."/>
            <person name="Francisco L."/>
            <person name="Fu Q."/>
            <person name="Gubbala S."/>
            <person name="Hale W."/>
            <person name="Han Y."/>
            <person name="Hemphill L."/>
            <person name="Highlander S.K."/>
            <person name="Hirani K."/>
            <person name="Hogues M."/>
            <person name="Jackson L."/>
            <person name="Jakkamsetti A."/>
            <person name="Javaid M."/>
            <person name="Jiang H."/>
            <person name="Korchina V."/>
            <person name="Kovar C."/>
            <person name="Lara F."/>
            <person name="Lee S."/>
            <person name="Mata R."/>
            <person name="Mathew T."/>
            <person name="Moen C."/>
            <person name="Morales K."/>
            <person name="Munidasa M."/>
            <person name="Nazareth L."/>
            <person name="Ngo R."/>
            <person name="Nguyen L."/>
            <person name="Okwuonu G."/>
            <person name="Ongeri F."/>
            <person name="Patil S."/>
            <person name="Petrosino J."/>
            <person name="Pham C."/>
            <person name="Pham P."/>
            <person name="Pu L.-L."/>
            <person name="Puazo M."/>
            <person name="Raj R."/>
            <person name="Reid J."/>
            <person name="Rouhana J."/>
            <person name="Saada N."/>
            <person name="Shang Y."/>
            <person name="Simmons D."/>
            <person name="Thornton R."/>
            <person name="Warren J."/>
            <person name="Weissenberger G."/>
            <person name="Zhang J."/>
            <person name="Zhang L."/>
            <person name="Zhou C."/>
            <person name="Zhu D."/>
            <person name="Muzny D."/>
            <person name="Worley K."/>
            <person name="Gibbs R."/>
        </authorList>
    </citation>
    <scope>NUCLEOTIDE SEQUENCE [LARGE SCALE GENOMIC DNA]</scope>
    <source>
        <strain evidence="1 2">ATCC 33300</strain>
    </source>
</reference>
<dbReference type="HOGENOM" id="CLU_3317184_0_0_10"/>
<name>C2G4A9_SPHSI</name>
<protein>
    <submittedName>
        <fullName evidence="1">Uncharacterized protein</fullName>
    </submittedName>
</protein>
<evidence type="ECO:0000313" key="2">
    <source>
        <dbReference type="Proteomes" id="UP000006241"/>
    </source>
</evidence>
<accession>C2G4A9</accession>